<evidence type="ECO:0000313" key="2">
    <source>
        <dbReference type="EMBL" id="KAK9148920.1"/>
    </source>
</evidence>
<feature type="region of interest" description="Disordered" evidence="1">
    <location>
        <begin position="1"/>
        <end position="30"/>
    </location>
</feature>
<proteinExistence type="predicted"/>
<keyword evidence="3" id="KW-1185">Reference proteome</keyword>
<gene>
    <name evidence="2" type="ORF">Scep_007677</name>
</gene>
<dbReference type="EMBL" id="JBBNAG010000003">
    <property type="protein sequence ID" value="KAK9148920.1"/>
    <property type="molecule type" value="Genomic_DNA"/>
</dbReference>
<feature type="compositionally biased region" description="Polar residues" evidence="1">
    <location>
        <begin position="15"/>
        <end position="29"/>
    </location>
</feature>
<comment type="caution">
    <text evidence="2">The sequence shown here is derived from an EMBL/GenBank/DDBJ whole genome shotgun (WGS) entry which is preliminary data.</text>
</comment>
<evidence type="ECO:0000256" key="1">
    <source>
        <dbReference type="SAM" id="MobiDB-lite"/>
    </source>
</evidence>
<sequence length="182" mass="20068">MRGSRGHGSTGVPALTTTLARNTRSVEQQQTRKEKIGDFFLAVRRLSSLIFQRLIRPGLRWTRGQIDPGYVGRSDARRPSSPRDAGWGEQLSPIRLVRRRVPEAPSWLATPANPMAEQEWGAVVSRPLLRFLFFIGVEAATTAMSLSPFSNDGSDSPPSSLAAATLPPLSLLFVYSPLHNFK</sequence>
<name>A0AAP0KCZ7_9MAGN</name>
<evidence type="ECO:0000313" key="3">
    <source>
        <dbReference type="Proteomes" id="UP001419268"/>
    </source>
</evidence>
<accession>A0AAP0KCZ7</accession>
<dbReference type="Proteomes" id="UP001419268">
    <property type="component" value="Unassembled WGS sequence"/>
</dbReference>
<reference evidence="2 3" key="1">
    <citation type="submission" date="2024-01" db="EMBL/GenBank/DDBJ databases">
        <title>Genome assemblies of Stephania.</title>
        <authorList>
            <person name="Yang L."/>
        </authorList>
    </citation>
    <scope>NUCLEOTIDE SEQUENCE [LARGE SCALE GENOMIC DNA]</scope>
    <source>
        <strain evidence="2">JXDWG</strain>
        <tissue evidence="2">Leaf</tissue>
    </source>
</reference>
<protein>
    <submittedName>
        <fullName evidence="2">Uncharacterized protein</fullName>
    </submittedName>
</protein>
<feature type="region of interest" description="Disordered" evidence="1">
    <location>
        <begin position="66"/>
        <end position="88"/>
    </location>
</feature>
<organism evidence="2 3">
    <name type="scientific">Stephania cephalantha</name>
    <dbReference type="NCBI Taxonomy" id="152367"/>
    <lineage>
        <taxon>Eukaryota</taxon>
        <taxon>Viridiplantae</taxon>
        <taxon>Streptophyta</taxon>
        <taxon>Embryophyta</taxon>
        <taxon>Tracheophyta</taxon>
        <taxon>Spermatophyta</taxon>
        <taxon>Magnoliopsida</taxon>
        <taxon>Ranunculales</taxon>
        <taxon>Menispermaceae</taxon>
        <taxon>Menispermoideae</taxon>
        <taxon>Cissampelideae</taxon>
        <taxon>Stephania</taxon>
    </lineage>
</organism>
<dbReference type="AlphaFoldDB" id="A0AAP0KCZ7"/>